<comment type="caution">
    <text evidence="1">The sequence shown here is derived from an EMBL/GenBank/DDBJ whole genome shotgun (WGS) entry which is preliminary data.</text>
</comment>
<reference evidence="1" key="2">
    <citation type="submission" date="2021-04" db="EMBL/GenBank/DDBJ databases">
        <authorList>
            <person name="Zhang T."/>
            <person name="Zhang Y."/>
            <person name="Lu D."/>
            <person name="Zuo D."/>
            <person name="Du Z."/>
        </authorList>
    </citation>
    <scope>NUCLEOTIDE SEQUENCE</scope>
    <source>
        <strain evidence="1">JR1</strain>
    </source>
</reference>
<protein>
    <submittedName>
        <fullName evidence="1">Class I SAM-dependent methyltransferase</fullName>
    </submittedName>
</protein>
<dbReference type="Proteomes" id="UP000679220">
    <property type="component" value="Unassembled WGS sequence"/>
</dbReference>
<accession>A0A941F534</accession>
<name>A0A941F534_9BACT</name>
<reference evidence="1" key="1">
    <citation type="journal article" date="2018" name="Int. J. Syst. Evol. Microbiol.">
        <title>Carboxylicivirga sediminis sp. nov., isolated from coastal sediment.</title>
        <authorList>
            <person name="Wang F.Q."/>
            <person name="Ren L.H."/>
            <person name="Zou R.J."/>
            <person name="Sun Y.Z."/>
            <person name="Liu X.J."/>
            <person name="Jiang F."/>
            <person name="Liu L.J."/>
        </authorList>
    </citation>
    <scope>NUCLEOTIDE SEQUENCE</scope>
    <source>
        <strain evidence="1">JR1</strain>
    </source>
</reference>
<dbReference type="GO" id="GO:0008168">
    <property type="term" value="F:methyltransferase activity"/>
    <property type="evidence" value="ECO:0007669"/>
    <property type="project" value="UniProtKB-KW"/>
</dbReference>
<proteinExistence type="predicted"/>
<dbReference type="SUPFAM" id="SSF53335">
    <property type="entry name" value="S-adenosyl-L-methionine-dependent methyltransferases"/>
    <property type="match status" value="1"/>
</dbReference>
<keyword evidence="2" id="KW-1185">Reference proteome</keyword>
<gene>
    <name evidence="1" type="ORF">KDU71_15340</name>
</gene>
<organism evidence="1 2">
    <name type="scientific">Carboxylicivirga sediminis</name>
    <dbReference type="NCBI Taxonomy" id="2006564"/>
    <lineage>
        <taxon>Bacteria</taxon>
        <taxon>Pseudomonadati</taxon>
        <taxon>Bacteroidota</taxon>
        <taxon>Bacteroidia</taxon>
        <taxon>Marinilabiliales</taxon>
        <taxon>Marinilabiliaceae</taxon>
        <taxon>Carboxylicivirga</taxon>
    </lineage>
</organism>
<dbReference type="Gene3D" id="3.40.50.150">
    <property type="entry name" value="Vaccinia Virus protein VP39"/>
    <property type="match status" value="1"/>
</dbReference>
<evidence type="ECO:0000313" key="2">
    <source>
        <dbReference type="Proteomes" id="UP000679220"/>
    </source>
</evidence>
<dbReference type="GO" id="GO:0032259">
    <property type="term" value="P:methylation"/>
    <property type="evidence" value="ECO:0007669"/>
    <property type="project" value="UniProtKB-KW"/>
</dbReference>
<sequence length="244" mass="27451">MESSTTDSNYNDPLGEAALAYLAGKRNLKIKVQSNIVEDDVIPVDYLFRQFNEMPVLEQQAILHCRGSVLDIGGGVGSHALELQKKGLNVTMLDVSHGCCLAAKQRGVKNIINDDFYSLTSEQGYDTLLLMMNGIGLAAAIEHLPVFFEQIKKLLNPGGQVILDSSDLRYLYMDEDSYCDLPDEQYYGEVMYTMTFRQHKTIPFEWLFIDSALLAAKAKENGFSFEKMADGHHYDYLARLQLIT</sequence>
<dbReference type="Pfam" id="PF13489">
    <property type="entry name" value="Methyltransf_23"/>
    <property type="match status" value="1"/>
</dbReference>
<keyword evidence="1" id="KW-0808">Transferase</keyword>
<keyword evidence="1" id="KW-0489">Methyltransferase</keyword>
<dbReference type="AlphaFoldDB" id="A0A941F534"/>
<evidence type="ECO:0000313" key="1">
    <source>
        <dbReference type="EMBL" id="MBR8536946.1"/>
    </source>
</evidence>
<dbReference type="CDD" id="cd02440">
    <property type="entry name" value="AdoMet_MTases"/>
    <property type="match status" value="1"/>
</dbReference>
<dbReference type="RefSeq" id="WP_212191973.1">
    <property type="nucleotide sequence ID" value="NZ_JAGTAR010000025.1"/>
</dbReference>
<dbReference type="InterPro" id="IPR029063">
    <property type="entry name" value="SAM-dependent_MTases_sf"/>
</dbReference>
<dbReference type="EMBL" id="JAGTAR010000025">
    <property type="protein sequence ID" value="MBR8536946.1"/>
    <property type="molecule type" value="Genomic_DNA"/>
</dbReference>